<dbReference type="Proteomes" id="UP000063236">
    <property type="component" value="Unassembled WGS sequence"/>
</dbReference>
<proteinExistence type="predicted"/>
<reference evidence="2 3" key="1">
    <citation type="submission" date="2015-11" db="EMBL/GenBank/DDBJ databases">
        <title>Expanding the genomic diversity of Burkholderia species for the development of highly accurate diagnostics.</title>
        <authorList>
            <person name="Sahl J."/>
            <person name="Keim P."/>
            <person name="Wagner D."/>
        </authorList>
    </citation>
    <scope>NUCLEOTIDE SEQUENCE [LARGE SCALE GENOMIC DNA]</scope>
    <source>
        <strain evidence="2 3">MSMB378WGS</strain>
    </source>
</reference>
<dbReference type="AlphaFoldDB" id="A0AAW3P6Z1"/>
<accession>A0AAW3P6Z1</accession>
<sequence>MRLSGMKTRAGIQRANGSSPLGKSKAAGAASAVSGSDASLEMDVIWPALAALRHLPDFDEVRVDALRTAMKEGRIPFDACKLAGLIKRFHGVKG</sequence>
<organism evidence="2 3">
    <name type="scientific">Burkholderia diffusa</name>
    <dbReference type="NCBI Taxonomy" id="488732"/>
    <lineage>
        <taxon>Bacteria</taxon>
        <taxon>Pseudomonadati</taxon>
        <taxon>Pseudomonadota</taxon>
        <taxon>Betaproteobacteria</taxon>
        <taxon>Burkholderiales</taxon>
        <taxon>Burkholderiaceae</taxon>
        <taxon>Burkholderia</taxon>
        <taxon>Burkholderia cepacia complex</taxon>
    </lineage>
</organism>
<comment type="caution">
    <text evidence="2">The sequence shown here is derived from an EMBL/GenBank/DDBJ whole genome shotgun (WGS) entry which is preliminary data.</text>
</comment>
<feature type="region of interest" description="Disordered" evidence="1">
    <location>
        <begin position="1"/>
        <end position="28"/>
    </location>
</feature>
<evidence type="ECO:0000313" key="3">
    <source>
        <dbReference type="Proteomes" id="UP000063236"/>
    </source>
</evidence>
<dbReference type="EMBL" id="LPJV01000062">
    <property type="protein sequence ID" value="KWF45112.1"/>
    <property type="molecule type" value="Genomic_DNA"/>
</dbReference>
<gene>
    <name evidence="2" type="ORF">WL88_28960</name>
</gene>
<protein>
    <recommendedName>
        <fullName evidence="4">Anti-sigma-28 factor</fullName>
    </recommendedName>
</protein>
<evidence type="ECO:0008006" key="4">
    <source>
        <dbReference type="Google" id="ProtNLM"/>
    </source>
</evidence>
<evidence type="ECO:0000313" key="2">
    <source>
        <dbReference type="EMBL" id="KWF45112.1"/>
    </source>
</evidence>
<feature type="compositionally biased region" description="Low complexity" evidence="1">
    <location>
        <begin position="17"/>
        <end position="28"/>
    </location>
</feature>
<evidence type="ECO:0000256" key="1">
    <source>
        <dbReference type="SAM" id="MobiDB-lite"/>
    </source>
</evidence>
<name>A0AAW3P6Z1_9BURK</name>